<gene>
    <name evidence="6" type="ORF">INT48_001437</name>
</gene>
<dbReference type="EMBL" id="JAEPRE010000130">
    <property type="protein sequence ID" value="KAG2231923.1"/>
    <property type="molecule type" value="Genomic_DNA"/>
</dbReference>
<dbReference type="PANTHER" id="PTHR22809:SF5">
    <property type="entry name" value="TRNA N(3)-METHYLCYTIDINE METHYLTRANSFERASE METTL6"/>
    <property type="match status" value="1"/>
</dbReference>
<evidence type="ECO:0000313" key="7">
    <source>
        <dbReference type="Proteomes" id="UP000613177"/>
    </source>
</evidence>
<dbReference type="GO" id="GO:0008757">
    <property type="term" value="F:S-adenosylmethionine-dependent methyltransferase activity"/>
    <property type="evidence" value="ECO:0007669"/>
    <property type="project" value="UniProtKB-ARBA"/>
</dbReference>
<dbReference type="Gene3D" id="3.40.50.150">
    <property type="entry name" value="Vaccinia Virus protein VP39"/>
    <property type="match status" value="1"/>
</dbReference>
<dbReference type="EC" id="2.1.1.-" evidence="4"/>
<dbReference type="Proteomes" id="UP000613177">
    <property type="component" value="Unassembled WGS sequence"/>
</dbReference>
<name>A0A8H7VX48_9FUNG</name>
<dbReference type="InterPro" id="IPR026113">
    <property type="entry name" value="METTL2/6/8-like"/>
</dbReference>
<evidence type="ECO:0000256" key="2">
    <source>
        <dbReference type="ARBA" id="ARBA00022603"/>
    </source>
</evidence>
<protein>
    <recommendedName>
        <fullName evidence="4">tRNA N(3)-methylcytidine methyltransferase</fullName>
        <ecNumber evidence="4">2.1.1.-</ecNumber>
    </recommendedName>
</protein>
<organism evidence="6 7">
    <name type="scientific">Thamnidium elegans</name>
    <dbReference type="NCBI Taxonomy" id="101142"/>
    <lineage>
        <taxon>Eukaryota</taxon>
        <taxon>Fungi</taxon>
        <taxon>Fungi incertae sedis</taxon>
        <taxon>Mucoromycota</taxon>
        <taxon>Mucoromycotina</taxon>
        <taxon>Mucoromycetes</taxon>
        <taxon>Mucorales</taxon>
        <taxon>Mucorineae</taxon>
        <taxon>Mucoraceae</taxon>
        <taxon>Thamnidium</taxon>
    </lineage>
</organism>
<dbReference type="CDD" id="cd02440">
    <property type="entry name" value="AdoMet_MTases"/>
    <property type="match status" value="1"/>
</dbReference>
<comment type="function">
    <text evidence="4">S-adenosyl-L-methionine-dependent methyltransferase.</text>
</comment>
<dbReference type="AlphaFoldDB" id="A0A8H7VX48"/>
<dbReference type="InterPro" id="IPR013217">
    <property type="entry name" value="Methyltransf_12"/>
</dbReference>
<reference evidence="6" key="1">
    <citation type="submission" date="2021-01" db="EMBL/GenBank/DDBJ databases">
        <title>Metabolic potential, ecology and presence of endohyphal bacteria is reflected in genomic diversity of Mucoromycotina.</title>
        <authorList>
            <person name="Muszewska A."/>
            <person name="Okrasinska A."/>
            <person name="Steczkiewicz K."/>
            <person name="Drgas O."/>
            <person name="Orlowska M."/>
            <person name="Perlinska-Lenart U."/>
            <person name="Aleksandrzak-Piekarczyk T."/>
            <person name="Szatraj K."/>
            <person name="Zielenkiewicz U."/>
            <person name="Pilsyk S."/>
            <person name="Malc E."/>
            <person name="Mieczkowski P."/>
            <person name="Kruszewska J.S."/>
            <person name="Biernat P."/>
            <person name="Pawlowska J."/>
        </authorList>
    </citation>
    <scope>NUCLEOTIDE SEQUENCE</scope>
    <source>
        <strain evidence="6">WA0000018081</strain>
    </source>
</reference>
<dbReference type="PANTHER" id="PTHR22809">
    <property type="entry name" value="METHYLTRANSFERASE-RELATED"/>
    <property type="match status" value="1"/>
</dbReference>
<keyword evidence="3 4" id="KW-0808">Transferase</keyword>
<keyword evidence="2 4" id="KW-0489">Methyltransferase</keyword>
<evidence type="ECO:0000256" key="3">
    <source>
        <dbReference type="ARBA" id="ARBA00022679"/>
    </source>
</evidence>
<dbReference type="InterPro" id="IPR029063">
    <property type="entry name" value="SAM-dependent_MTases_sf"/>
</dbReference>
<dbReference type="Pfam" id="PF08242">
    <property type="entry name" value="Methyltransf_12"/>
    <property type="match status" value="1"/>
</dbReference>
<sequence>MGDSTQPKSRDDGARIFIDDDRLNQLVERAQEIISKDNTEVPTFWNTKYKKEAAKNWDLFYKRNTTKFFKDRHWTDREFPELADQSKEQKCLEVGCGVGNFVFPLLADNPSLFMYACDFSKRAVDMVKSNESYDETRCKAFVCDLTADKLTDNIPENSLDIVSAIFVFSAIPPEKMDIAIKNIYSVLKPGGLIIFRDYGIYDEAQIKFSKSSDKRLENNFYVRHDGTMSYFFSKEELQTRFEDEGFSTQECQYVYRETTNRSLEMRIDRIFVQGKFKKPLQA</sequence>
<evidence type="ECO:0000313" key="6">
    <source>
        <dbReference type="EMBL" id="KAG2231923.1"/>
    </source>
</evidence>
<evidence type="ECO:0000256" key="4">
    <source>
        <dbReference type="PIRNR" id="PIRNR037755"/>
    </source>
</evidence>
<dbReference type="GO" id="GO:0032259">
    <property type="term" value="P:methylation"/>
    <property type="evidence" value="ECO:0007669"/>
    <property type="project" value="UniProtKB-KW"/>
</dbReference>
<dbReference type="PIRSF" id="PIRSF037755">
    <property type="entry name" value="Mettl2_prd"/>
    <property type="match status" value="1"/>
</dbReference>
<keyword evidence="7" id="KW-1185">Reference proteome</keyword>
<proteinExistence type="inferred from homology"/>
<dbReference type="SUPFAM" id="SSF53335">
    <property type="entry name" value="S-adenosyl-L-methionine-dependent methyltransferases"/>
    <property type="match status" value="1"/>
</dbReference>
<feature type="domain" description="Methyltransferase type 12" evidence="5">
    <location>
        <begin position="92"/>
        <end position="193"/>
    </location>
</feature>
<dbReference type="GO" id="GO:0008173">
    <property type="term" value="F:RNA methyltransferase activity"/>
    <property type="evidence" value="ECO:0007669"/>
    <property type="project" value="UniProtKB-ARBA"/>
</dbReference>
<evidence type="ECO:0000256" key="1">
    <source>
        <dbReference type="ARBA" id="ARBA00009725"/>
    </source>
</evidence>
<evidence type="ECO:0000259" key="5">
    <source>
        <dbReference type="Pfam" id="PF08242"/>
    </source>
</evidence>
<comment type="similarity">
    <text evidence="1 4">Belongs to the methyltransferase superfamily. METL family.</text>
</comment>
<accession>A0A8H7VX48</accession>
<dbReference type="OrthoDB" id="417697at2759"/>
<comment type="caution">
    <text evidence="6">The sequence shown here is derived from an EMBL/GenBank/DDBJ whole genome shotgun (WGS) entry which is preliminary data.</text>
</comment>